<sequence length="196" mass="21655">MGLFYLFTILIPILSRKPNTMKRIFGIAIFTTLMACNQAEQKSTETKDSTKTEATSVKNEVLIKDEKKLAIFKNYVNLKNALVRSDAANAQKTAAVLKNSLAAYEGCEPTAEIAQKIAASNNLVIQRKDFTALSADIIALLKNAEIEKGTIYVQHCPMANKGDGGDWLSTEKEIKNPYYGNEMLECGRVAEEIKAK</sequence>
<evidence type="ECO:0000313" key="2">
    <source>
        <dbReference type="EMBL" id="SFA38070.1"/>
    </source>
</evidence>
<dbReference type="AlphaFoldDB" id="A0A1I0SF04"/>
<keyword evidence="3" id="KW-1185">Reference proteome</keyword>
<protein>
    <recommendedName>
        <fullName evidence="1">DUF3347 domain-containing protein</fullName>
    </recommendedName>
</protein>
<dbReference type="Proteomes" id="UP000198836">
    <property type="component" value="Unassembled WGS sequence"/>
</dbReference>
<proteinExistence type="predicted"/>
<evidence type="ECO:0000313" key="3">
    <source>
        <dbReference type="Proteomes" id="UP000198836"/>
    </source>
</evidence>
<name>A0A1I0SF04_9SPHI</name>
<dbReference type="STRING" id="332999.SAMN04488511_101108"/>
<dbReference type="InterPro" id="IPR021782">
    <property type="entry name" value="DUF3347"/>
</dbReference>
<feature type="domain" description="DUF3347" evidence="1">
    <location>
        <begin position="71"/>
        <end position="147"/>
    </location>
</feature>
<reference evidence="3" key="1">
    <citation type="submission" date="2016-10" db="EMBL/GenBank/DDBJ databases">
        <authorList>
            <person name="Varghese N."/>
            <person name="Submissions S."/>
        </authorList>
    </citation>
    <scope>NUCLEOTIDE SEQUENCE [LARGE SCALE GENOMIC DNA]</scope>
    <source>
        <strain evidence="3">DSM 18130</strain>
    </source>
</reference>
<dbReference type="Pfam" id="PF11827">
    <property type="entry name" value="DUF3347"/>
    <property type="match status" value="1"/>
</dbReference>
<dbReference type="EMBL" id="FOJM01000001">
    <property type="protein sequence ID" value="SFA38070.1"/>
    <property type="molecule type" value="Genomic_DNA"/>
</dbReference>
<evidence type="ECO:0000259" key="1">
    <source>
        <dbReference type="Pfam" id="PF11827"/>
    </source>
</evidence>
<gene>
    <name evidence="2" type="ORF">SAMN04488511_101108</name>
</gene>
<accession>A0A1I0SF04</accession>
<organism evidence="2 3">
    <name type="scientific">Pedobacter suwonensis</name>
    <dbReference type="NCBI Taxonomy" id="332999"/>
    <lineage>
        <taxon>Bacteria</taxon>
        <taxon>Pseudomonadati</taxon>
        <taxon>Bacteroidota</taxon>
        <taxon>Sphingobacteriia</taxon>
        <taxon>Sphingobacteriales</taxon>
        <taxon>Sphingobacteriaceae</taxon>
        <taxon>Pedobacter</taxon>
    </lineage>
</organism>